<dbReference type="Proteomes" id="UP000770661">
    <property type="component" value="Unassembled WGS sequence"/>
</dbReference>
<sequence length="241" mass="27034">MATDTPDARMLPVASRYCYCVCDKKRRKHPGVRLQLFPKDARRDTNKKAPTKHHLQAAYANTANGAGGWPYYLNLPPGLAIACRCSARRNASLRKSLLINTGLRQPWRTPGLADHWELQHVPRIGRVFFPHDARGLKNLVYNPPPAPHATSAQSGGGLYVLLGAAGLLQMGIRKMVSQKPQSELWRRRSMYGGVCLIPLRGAQKRLIEGYRNPNAKPLILLLKRSLDARSYFTHPLPRYLA</sequence>
<accession>A0A8J4XKJ5</accession>
<evidence type="ECO:0000313" key="2">
    <source>
        <dbReference type="Proteomes" id="UP000770661"/>
    </source>
</evidence>
<dbReference type="EMBL" id="JACEEZ010025304">
    <property type="protein sequence ID" value="KAG0702152.1"/>
    <property type="molecule type" value="Genomic_DNA"/>
</dbReference>
<organism evidence="1 2">
    <name type="scientific">Chionoecetes opilio</name>
    <name type="common">Atlantic snow crab</name>
    <name type="synonym">Cancer opilio</name>
    <dbReference type="NCBI Taxonomy" id="41210"/>
    <lineage>
        <taxon>Eukaryota</taxon>
        <taxon>Metazoa</taxon>
        <taxon>Ecdysozoa</taxon>
        <taxon>Arthropoda</taxon>
        <taxon>Crustacea</taxon>
        <taxon>Multicrustacea</taxon>
        <taxon>Malacostraca</taxon>
        <taxon>Eumalacostraca</taxon>
        <taxon>Eucarida</taxon>
        <taxon>Decapoda</taxon>
        <taxon>Pleocyemata</taxon>
        <taxon>Brachyura</taxon>
        <taxon>Eubrachyura</taxon>
        <taxon>Majoidea</taxon>
        <taxon>Majidae</taxon>
        <taxon>Chionoecetes</taxon>
    </lineage>
</organism>
<keyword evidence="2" id="KW-1185">Reference proteome</keyword>
<protein>
    <submittedName>
        <fullName evidence="1">Uncharacterized protein</fullName>
    </submittedName>
</protein>
<reference evidence="1" key="1">
    <citation type="submission" date="2020-07" db="EMBL/GenBank/DDBJ databases">
        <title>The High-quality genome of the commercially important snow crab, Chionoecetes opilio.</title>
        <authorList>
            <person name="Jeong J.-H."/>
            <person name="Ryu S."/>
        </authorList>
    </citation>
    <scope>NUCLEOTIDE SEQUENCE</scope>
    <source>
        <strain evidence="1">MADBK_172401_WGS</strain>
        <tissue evidence="1">Digestive gland</tissue>
    </source>
</reference>
<proteinExistence type="predicted"/>
<dbReference type="AlphaFoldDB" id="A0A8J4XKJ5"/>
<name>A0A8J4XKJ5_CHIOP</name>
<gene>
    <name evidence="1" type="ORF">GWK47_025161</name>
</gene>
<comment type="caution">
    <text evidence="1">The sequence shown here is derived from an EMBL/GenBank/DDBJ whole genome shotgun (WGS) entry which is preliminary data.</text>
</comment>
<evidence type="ECO:0000313" key="1">
    <source>
        <dbReference type="EMBL" id="KAG0702152.1"/>
    </source>
</evidence>